<comment type="caution">
    <text evidence="3">The sequence shown here is derived from an EMBL/GenBank/DDBJ whole genome shotgun (WGS) entry which is preliminary data.</text>
</comment>
<feature type="domain" description="Protein FecR C-terminal" evidence="2">
    <location>
        <begin position="253"/>
        <end position="318"/>
    </location>
</feature>
<sequence length="322" mass="36415">MNWELLINYVNGTCSPEEQEQVKNWVNEQREHYYVVVYLQERQKKLNKPLHQTDIDEEWLRLLGRIFTPSVTPPKRGSNGPNWLIGIAATLILISSLGTLWFLQHRGTGAETVAAQTVATRNNQELVILPDGTHVYMALNSKLVYQSDFGQSKREVTLNGEAFFDVKHQTKAPFIIRTINHHTVTVLGTSFNVYSRANHSTEVKVATGLVGVSRGNKTEYLKAGQQLVWSDIGSAMVRSVSPREAAGLPLQTLVFDNDSIDAIATKIERWYNVKVEAALSVQKYHRFSGEMKDTGLENLLKGLQYATGIHYKYKDQHTILLF</sequence>
<feature type="domain" description="FecR protein" evidence="1">
    <location>
        <begin position="117"/>
        <end position="210"/>
    </location>
</feature>
<dbReference type="Pfam" id="PF04773">
    <property type="entry name" value="FecR"/>
    <property type="match status" value="1"/>
</dbReference>
<dbReference type="GO" id="GO:0016989">
    <property type="term" value="F:sigma factor antagonist activity"/>
    <property type="evidence" value="ECO:0007669"/>
    <property type="project" value="TreeGrafter"/>
</dbReference>
<keyword evidence="4" id="KW-1185">Reference proteome</keyword>
<name>A0A9X2BD53_9SPHI</name>
<reference evidence="3" key="1">
    <citation type="submission" date="2022-04" db="EMBL/GenBank/DDBJ databases">
        <title>Mucilaginibacter sp. RS28 isolated from freshwater.</title>
        <authorList>
            <person name="Ko S.-R."/>
        </authorList>
    </citation>
    <scope>NUCLEOTIDE SEQUENCE</scope>
    <source>
        <strain evidence="3">RS28</strain>
    </source>
</reference>
<dbReference type="Pfam" id="PF16344">
    <property type="entry name" value="FecR_C"/>
    <property type="match status" value="1"/>
</dbReference>
<evidence type="ECO:0000313" key="4">
    <source>
        <dbReference type="Proteomes" id="UP001139450"/>
    </source>
</evidence>
<dbReference type="PIRSF" id="PIRSF018266">
    <property type="entry name" value="FecR"/>
    <property type="match status" value="1"/>
</dbReference>
<evidence type="ECO:0000313" key="3">
    <source>
        <dbReference type="EMBL" id="MCJ8209928.1"/>
    </source>
</evidence>
<organism evidence="3 4">
    <name type="scientific">Mucilaginibacter straminoryzae</name>
    <dbReference type="NCBI Taxonomy" id="2932774"/>
    <lineage>
        <taxon>Bacteria</taxon>
        <taxon>Pseudomonadati</taxon>
        <taxon>Bacteroidota</taxon>
        <taxon>Sphingobacteriia</taxon>
        <taxon>Sphingobacteriales</taxon>
        <taxon>Sphingobacteriaceae</taxon>
        <taxon>Mucilaginibacter</taxon>
    </lineage>
</organism>
<proteinExistence type="predicted"/>
<dbReference type="Gene3D" id="2.60.120.1440">
    <property type="match status" value="1"/>
</dbReference>
<dbReference type="RefSeq" id="WP_245129755.1">
    <property type="nucleotide sequence ID" value="NZ_JALJEJ010000003.1"/>
</dbReference>
<evidence type="ECO:0000259" key="2">
    <source>
        <dbReference type="Pfam" id="PF16344"/>
    </source>
</evidence>
<dbReference type="PANTHER" id="PTHR30273:SF2">
    <property type="entry name" value="PROTEIN FECR"/>
    <property type="match status" value="1"/>
</dbReference>
<dbReference type="InterPro" id="IPR032508">
    <property type="entry name" value="FecR_C"/>
</dbReference>
<evidence type="ECO:0000259" key="1">
    <source>
        <dbReference type="Pfam" id="PF04773"/>
    </source>
</evidence>
<dbReference type="EMBL" id="JALJEJ010000003">
    <property type="protein sequence ID" value="MCJ8209928.1"/>
    <property type="molecule type" value="Genomic_DNA"/>
</dbReference>
<accession>A0A9X2BD53</accession>
<protein>
    <submittedName>
        <fullName evidence="3">FecR domain-containing protein</fullName>
    </submittedName>
</protein>
<dbReference type="PANTHER" id="PTHR30273">
    <property type="entry name" value="PERIPLASMIC SIGNAL SENSOR AND SIGMA FACTOR ACTIVATOR FECR-RELATED"/>
    <property type="match status" value="1"/>
</dbReference>
<dbReference type="InterPro" id="IPR012373">
    <property type="entry name" value="Ferrdict_sens_TM"/>
</dbReference>
<dbReference type="InterPro" id="IPR006860">
    <property type="entry name" value="FecR"/>
</dbReference>
<dbReference type="Gene3D" id="3.55.50.30">
    <property type="match status" value="1"/>
</dbReference>
<dbReference type="Proteomes" id="UP001139450">
    <property type="component" value="Unassembled WGS sequence"/>
</dbReference>
<dbReference type="AlphaFoldDB" id="A0A9X2BD53"/>
<gene>
    <name evidence="3" type="ORF">MUY27_09420</name>
</gene>